<sequence length="85" mass="9666">MIFCCDFFEELINEAGGKGFSVVPKQINKDGFVFVLQARSLEKEDKQGKLFVVERVIKHCPFCGSLLEGCLKKTFARNKGNQYDK</sequence>
<organism evidence="1 2">
    <name type="scientific">Pinibacter soli</name>
    <dbReference type="NCBI Taxonomy" id="3044211"/>
    <lineage>
        <taxon>Bacteria</taxon>
        <taxon>Pseudomonadati</taxon>
        <taxon>Bacteroidota</taxon>
        <taxon>Chitinophagia</taxon>
        <taxon>Chitinophagales</taxon>
        <taxon>Chitinophagaceae</taxon>
        <taxon>Pinibacter</taxon>
    </lineage>
</organism>
<accession>A0ABT6RIH3</accession>
<comment type="caution">
    <text evidence="1">The sequence shown here is derived from an EMBL/GenBank/DDBJ whole genome shotgun (WGS) entry which is preliminary data.</text>
</comment>
<name>A0ABT6RIH3_9BACT</name>
<gene>
    <name evidence="1" type="ORF">QJ048_21440</name>
</gene>
<evidence type="ECO:0000313" key="1">
    <source>
        <dbReference type="EMBL" id="MDI3322369.1"/>
    </source>
</evidence>
<keyword evidence="2" id="KW-1185">Reference proteome</keyword>
<protein>
    <submittedName>
        <fullName evidence="1">Uncharacterized protein</fullName>
    </submittedName>
</protein>
<dbReference type="Proteomes" id="UP001226434">
    <property type="component" value="Unassembled WGS sequence"/>
</dbReference>
<proteinExistence type="predicted"/>
<evidence type="ECO:0000313" key="2">
    <source>
        <dbReference type="Proteomes" id="UP001226434"/>
    </source>
</evidence>
<dbReference type="EMBL" id="JASBRG010000007">
    <property type="protein sequence ID" value="MDI3322369.1"/>
    <property type="molecule type" value="Genomic_DNA"/>
</dbReference>
<reference evidence="1 2" key="1">
    <citation type="submission" date="2023-05" db="EMBL/GenBank/DDBJ databases">
        <title>Genome sequence of Pinibacter sp. MAH-24.</title>
        <authorList>
            <person name="Huq M.A."/>
        </authorList>
    </citation>
    <scope>NUCLEOTIDE SEQUENCE [LARGE SCALE GENOMIC DNA]</scope>
    <source>
        <strain evidence="1 2">MAH-24</strain>
    </source>
</reference>
<dbReference type="RefSeq" id="WP_282336487.1">
    <property type="nucleotide sequence ID" value="NZ_JASBRG010000007.1"/>
</dbReference>